<dbReference type="RefSeq" id="WP_246496706.1">
    <property type="nucleotide sequence ID" value="NZ_BAAALO010000004.1"/>
</dbReference>
<dbReference type="InterPro" id="IPR043519">
    <property type="entry name" value="NT_sf"/>
</dbReference>
<name>A0A7X0M7F3_9ACTN</name>
<evidence type="ECO:0000313" key="1">
    <source>
        <dbReference type="EMBL" id="MBB6474242.1"/>
    </source>
</evidence>
<proteinExistence type="predicted"/>
<comment type="caution">
    <text evidence="1">The sequence shown here is derived from an EMBL/GenBank/DDBJ whole genome shotgun (WGS) entry which is preliminary data.</text>
</comment>
<keyword evidence="2" id="KW-1185">Reference proteome</keyword>
<dbReference type="EMBL" id="JACHIU010000001">
    <property type="protein sequence ID" value="MBB6474242.1"/>
    <property type="molecule type" value="Genomic_DNA"/>
</dbReference>
<sequence>MTDDISHRGALMIGHPPTAALVDRFLATVEPIVPLRALWAHGSLAGGDYRPGRSDLDLIAVLSRPCTPAEGERLAEAHRRLDAADPLAAGLHCGYAAAGELDDPDRPHLAWAHREILHRPVTPVTRSELHRFGVILYGAEPGELLPPVTARQLAAFVVRDQRDFWRPALRHPRRWRQDIWVDLGMLTHARATVTLRDGTLITKREALAELRAMDAPAEVVDDIERRRYDDPAPPAKPWLTRRAALTRAWLTPAVAALVAVHPS</sequence>
<dbReference type="CDD" id="cd05403">
    <property type="entry name" value="NT_KNTase_like"/>
    <property type="match status" value="1"/>
</dbReference>
<organism evidence="1 2">
    <name type="scientific">Sphaerisporangium rubeum</name>
    <dbReference type="NCBI Taxonomy" id="321317"/>
    <lineage>
        <taxon>Bacteria</taxon>
        <taxon>Bacillati</taxon>
        <taxon>Actinomycetota</taxon>
        <taxon>Actinomycetes</taxon>
        <taxon>Streptosporangiales</taxon>
        <taxon>Streptosporangiaceae</taxon>
        <taxon>Sphaerisporangium</taxon>
    </lineage>
</organism>
<gene>
    <name evidence="1" type="ORF">BJ992_003673</name>
</gene>
<evidence type="ECO:0008006" key="3">
    <source>
        <dbReference type="Google" id="ProtNLM"/>
    </source>
</evidence>
<protein>
    <recommendedName>
        <fullName evidence="3">Nucleotidyltransferase</fullName>
    </recommendedName>
</protein>
<evidence type="ECO:0000313" key="2">
    <source>
        <dbReference type="Proteomes" id="UP000555564"/>
    </source>
</evidence>
<dbReference type="Proteomes" id="UP000555564">
    <property type="component" value="Unassembled WGS sequence"/>
</dbReference>
<reference evidence="1 2" key="1">
    <citation type="submission" date="2020-08" db="EMBL/GenBank/DDBJ databases">
        <title>Sequencing the genomes of 1000 actinobacteria strains.</title>
        <authorList>
            <person name="Klenk H.-P."/>
        </authorList>
    </citation>
    <scope>NUCLEOTIDE SEQUENCE [LARGE SCALE GENOMIC DNA]</scope>
    <source>
        <strain evidence="1 2">DSM 44936</strain>
    </source>
</reference>
<accession>A0A7X0M7F3</accession>
<dbReference type="AlphaFoldDB" id="A0A7X0M7F3"/>
<dbReference type="SUPFAM" id="SSF81301">
    <property type="entry name" value="Nucleotidyltransferase"/>
    <property type="match status" value="1"/>
</dbReference>